<accession>A0AAD9NME0</accession>
<evidence type="ECO:0000256" key="5">
    <source>
        <dbReference type="SAM" id="MobiDB-lite"/>
    </source>
</evidence>
<feature type="region of interest" description="Disordered" evidence="5">
    <location>
        <begin position="165"/>
        <end position="194"/>
    </location>
</feature>
<feature type="zinc finger region" description="C3H1-type" evidence="4">
    <location>
        <begin position="131"/>
        <end position="158"/>
    </location>
</feature>
<feature type="compositionally biased region" description="Acidic residues" evidence="5">
    <location>
        <begin position="48"/>
        <end position="60"/>
    </location>
</feature>
<evidence type="ECO:0000313" key="8">
    <source>
        <dbReference type="Proteomes" id="UP001209878"/>
    </source>
</evidence>
<dbReference type="Proteomes" id="UP001209878">
    <property type="component" value="Unassembled WGS sequence"/>
</dbReference>
<dbReference type="Gene3D" id="4.10.1000.10">
    <property type="entry name" value="Zinc finger, CCCH-type"/>
    <property type="match status" value="1"/>
</dbReference>
<dbReference type="SUPFAM" id="SSF90229">
    <property type="entry name" value="CCCH zinc finger"/>
    <property type="match status" value="1"/>
</dbReference>
<keyword evidence="2 4" id="KW-0863">Zinc-finger</keyword>
<organism evidence="7 8">
    <name type="scientific">Ridgeia piscesae</name>
    <name type="common">Tubeworm</name>
    <dbReference type="NCBI Taxonomy" id="27915"/>
    <lineage>
        <taxon>Eukaryota</taxon>
        <taxon>Metazoa</taxon>
        <taxon>Spiralia</taxon>
        <taxon>Lophotrochozoa</taxon>
        <taxon>Annelida</taxon>
        <taxon>Polychaeta</taxon>
        <taxon>Sedentaria</taxon>
        <taxon>Canalipalpata</taxon>
        <taxon>Sabellida</taxon>
        <taxon>Siboglinidae</taxon>
        <taxon>Ridgeia</taxon>
    </lineage>
</organism>
<feature type="compositionally biased region" description="Basic and acidic residues" evidence="5">
    <location>
        <begin position="28"/>
        <end position="42"/>
    </location>
</feature>
<dbReference type="Pfam" id="PF00642">
    <property type="entry name" value="zf-CCCH"/>
    <property type="match status" value="1"/>
</dbReference>
<keyword evidence="8" id="KW-1185">Reference proteome</keyword>
<evidence type="ECO:0000256" key="1">
    <source>
        <dbReference type="ARBA" id="ARBA00022723"/>
    </source>
</evidence>
<sequence length="234" mass="25762">MSSLLLVADYGASSGSDSDNEASTNSPARKEEDGRQEKHADYLRGSTDSDEDDSEVEQLDVDTKTEPADDNETVARLPNPLAAVSLPSATGNDSGSVSSVFVNAFKVAEQAKHSILEQHVKMTAEQIRESRLKRKVCYNFQKGKCRFGSKCKYSHGDDHIVKNRVGGEDAGSDSVQRVQPDQNTNFPPETDDDGNVIKRKRRAGVTNNLLPTKKARATLDKQRAQERPWTMHAN</sequence>
<feature type="compositionally biased region" description="Polar residues" evidence="5">
    <location>
        <begin position="173"/>
        <end position="187"/>
    </location>
</feature>
<protein>
    <recommendedName>
        <fullName evidence="6">C3H1-type domain-containing protein</fullName>
    </recommendedName>
</protein>
<dbReference type="InterPro" id="IPR000571">
    <property type="entry name" value="Znf_CCCH"/>
</dbReference>
<evidence type="ECO:0000259" key="6">
    <source>
        <dbReference type="PROSITE" id="PS50103"/>
    </source>
</evidence>
<keyword evidence="1 4" id="KW-0479">Metal-binding</keyword>
<feature type="compositionally biased region" description="Low complexity" evidence="5">
    <location>
        <begin position="8"/>
        <end position="17"/>
    </location>
</feature>
<proteinExistence type="predicted"/>
<dbReference type="InterPro" id="IPR036855">
    <property type="entry name" value="Znf_CCCH_sf"/>
</dbReference>
<dbReference type="AlphaFoldDB" id="A0AAD9NME0"/>
<feature type="region of interest" description="Disordered" evidence="5">
    <location>
        <begin position="1"/>
        <end position="77"/>
    </location>
</feature>
<evidence type="ECO:0000256" key="3">
    <source>
        <dbReference type="ARBA" id="ARBA00022833"/>
    </source>
</evidence>
<name>A0AAD9NME0_RIDPI</name>
<reference evidence="7" key="1">
    <citation type="journal article" date="2023" name="Mol. Biol. Evol.">
        <title>Third-Generation Sequencing Reveals the Adaptive Role of the Epigenome in Three Deep-Sea Polychaetes.</title>
        <authorList>
            <person name="Perez M."/>
            <person name="Aroh O."/>
            <person name="Sun Y."/>
            <person name="Lan Y."/>
            <person name="Juniper S.K."/>
            <person name="Young C.R."/>
            <person name="Angers B."/>
            <person name="Qian P.Y."/>
        </authorList>
    </citation>
    <scope>NUCLEOTIDE SEQUENCE</scope>
    <source>
        <strain evidence="7">R07B-5</strain>
    </source>
</reference>
<keyword evidence="3 4" id="KW-0862">Zinc</keyword>
<evidence type="ECO:0000256" key="4">
    <source>
        <dbReference type="PROSITE-ProRule" id="PRU00723"/>
    </source>
</evidence>
<evidence type="ECO:0000256" key="2">
    <source>
        <dbReference type="ARBA" id="ARBA00022771"/>
    </source>
</evidence>
<gene>
    <name evidence="7" type="ORF">NP493_735g00009</name>
</gene>
<comment type="caution">
    <text evidence="7">The sequence shown here is derived from an EMBL/GenBank/DDBJ whole genome shotgun (WGS) entry which is preliminary data.</text>
</comment>
<feature type="domain" description="C3H1-type" evidence="6">
    <location>
        <begin position="131"/>
        <end position="158"/>
    </location>
</feature>
<dbReference type="GO" id="GO:0008270">
    <property type="term" value="F:zinc ion binding"/>
    <property type="evidence" value="ECO:0007669"/>
    <property type="project" value="UniProtKB-KW"/>
</dbReference>
<dbReference type="EMBL" id="JAODUO010000735">
    <property type="protein sequence ID" value="KAK2175345.1"/>
    <property type="molecule type" value="Genomic_DNA"/>
</dbReference>
<evidence type="ECO:0000313" key="7">
    <source>
        <dbReference type="EMBL" id="KAK2175345.1"/>
    </source>
</evidence>
<dbReference type="SMART" id="SM00356">
    <property type="entry name" value="ZnF_C3H1"/>
    <property type="match status" value="1"/>
</dbReference>
<dbReference type="PROSITE" id="PS50103">
    <property type="entry name" value="ZF_C3H1"/>
    <property type="match status" value="1"/>
</dbReference>